<organism evidence="2 3">
    <name type="scientific">Caerostris extrusa</name>
    <name type="common">Bark spider</name>
    <name type="synonym">Caerostris bankana</name>
    <dbReference type="NCBI Taxonomy" id="172846"/>
    <lineage>
        <taxon>Eukaryota</taxon>
        <taxon>Metazoa</taxon>
        <taxon>Ecdysozoa</taxon>
        <taxon>Arthropoda</taxon>
        <taxon>Chelicerata</taxon>
        <taxon>Arachnida</taxon>
        <taxon>Araneae</taxon>
        <taxon>Araneomorphae</taxon>
        <taxon>Entelegynae</taxon>
        <taxon>Araneoidea</taxon>
        <taxon>Araneidae</taxon>
        <taxon>Caerostris</taxon>
    </lineage>
</organism>
<keyword evidence="3" id="KW-1185">Reference proteome</keyword>
<protein>
    <submittedName>
        <fullName evidence="2">Uncharacterized protein</fullName>
    </submittedName>
</protein>
<evidence type="ECO:0000313" key="3">
    <source>
        <dbReference type="Proteomes" id="UP001054945"/>
    </source>
</evidence>
<accession>A0AAV4VL76</accession>
<feature type="compositionally biased region" description="Polar residues" evidence="1">
    <location>
        <begin position="62"/>
        <end position="74"/>
    </location>
</feature>
<dbReference type="EMBL" id="BPLR01014753">
    <property type="protein sequence ID" value="GIY71080.1"/>
    <property type="molecule type" value="Genomic_DNA"/>
</dbReference>
<feature type="region of interest" description="Disordered" evidence="1">
    <location>
        <begin position="1"/>
        <end position="94"/>
    </location>
</feature>
<evidence type="ECO:0000256" key="1">
    <source>
        <dbReference type="SAM" id="MobiDB-lite"/>
    </source>
</evidence>
<dbReference type="Proteomes" id="UP001054945">
    <property type="component" value="Unassembled WGS sequence"/>
</dbReference>
<proteinExistence type="predicted"/>
<sequence>MEQYEFDPSDSRDESPVQARGYQGSLEIPSSIREMPSIIQSLSSYDKGGKSKFYGSLEDGPTTRTRAKNGQTSVDDIPQPFLVQTPPCTYKPEK</sequence>
<name>A0AAV4VL76_CAEEX</name>
<dbReference type="AlphaFoldDB" id="A0AAV4VL76"/>
<reference evidence="2 3" key="1">
    <citation type="submission" date="2021-06" db="EMBL/GenBank/DDBJ databases">
        <title>Caerostris extrusa draft genome.</title>
        <authorList>
            <person name="Kono N."/>
            <person name="Arakawa K."/>
        </authorList>
    </citation>
    <scope>NUCLEOTIDE SEQUENCE [LARGE SCALE GENOMIC DNA]</scope>
</reference>
<gene>
    <name evidence="2" type="primary">AVEN_25295_1</name>
    <name evidence="2" type="ORF">CEXT_346391</name>
</gene>
<evidence type="ECO:0000313" key="2">
    <source>
        <dbReference type="EMBL" id="GIY71080.1"/>
    </source>
</evidence>
<comment type="caution">
    <text evidence="2">The sequence shown here is derived from an EMBL/GenBank/DDBJ whole genome shotgun (WGS) entry which is preliminary data.</text>
</comment>